<keyword evidence="3 8" id="KW-0813">Transport</keyword>
<sequence>MRKLTGSDILIRAYLVLFFFFLLAPLGVMVIATFNSSRFPTVTPWLGTTTKWFDALFNDPQMWEGLVNSLIVGVAVVLVSVPLGTAAAMVLDNLHRQARTFVYAVMVSPLLTPGVIIGISTLVFWDRLGVKGGLHLAVIGQSSFITAYIMLMVLARLQRLDRSQEEAALDLGASHPQVFRKILLPYLRSSLVAGGVLAFFQSFENYNTTLFTRGTDITLTIYIASKVRTGLTPAVNALGVILITLTIVGAVGYEIMRRREVARAAAARRQAELEEIPANALVIADAH</sequence>
<dbReference type="EMBL" id="JACICD010000005">
    <property type="protein sequence ID" value="MBB3772177.1"/>
    <property type="molecule type" value="Genomic_DNA"/>
</dbReference>
<dbReference type="Proteomes" id="UP000533469">
    <property type="component" value="Unassembled WGS sequence"/>
</dbReference>
<dbReference type="InterPro" id="IPR000515">
    <property type="entry name" value="MetI-like"/>
</dbReference>
<evidence type="ECO:0000256" key="2">
    <source>
        <dbReference type="ARBA" id="ARBA00007069"/>
    </source>
</evidence>
<evidence type="ECO:0000256" key="3">
    <source>
        <dbReference type="ARBA" id="ARBA00022448"/>
    </source>
</evidence>
<evidence type="ECO:0000256" key="6">
    <source>
        <dbReference type="ARBA" id="ARBA00022989"/>
    </source>
</evidence>
<feature type="transmembrane region" description="Helical" evidence="8">
    <location>
        <begin position="101"/>
        <end position="124"/>
    </location>
</feature>
<keyword evidence="7 8" id="KW-0472">Membrane</keyword>
<evidence type="ECO:0000256" key="1">
    <source>
        <dbReference type="ARBA" id="ARBA00004651"/>
    </source>
</evidence>
<dbReference type="RefSeq" id="WP_183190359.1">
    <property type="nucleotide sequence ID" value="NZ_JACICD010000005.1"/>
</dbReference>
<gene>
    <name evidence="10" type="ORF">FHS55_002789</name>
</gene>
<comment type="caution">
    <text evidence="10">The sequence shown here is derived from an EMBL/GenBank/DDBJ whole genome shotgun (WGS) entry which is preliminary data.</text>
</comment>
<dbReference type="AlphaFoldDB" id="A0A839ZBU1"/>
<feature type="transmembrane region" description="Helical" evidence="8">
    <location>
        <begin position="136"/>
        <end position="155"/>
    </location>
</feature>
<keyword evidence="5 8" id="KW-0812">Transmembrane</keyword>
<feature type="transmembrane region" description="Helical" evidence="8">
    <location>
        <begin position="12"/>
        <end position="34"/>
    </location>
</feature>
<dbReference type="InterPro" id="IPR051789">
    <property type="entry name" value="Bact_Polyamine_Transport"/>
</dbReference>
<feature type="transmembrane region" description="Helical" evidence="8">
    <location>
        <begin position="234"/>
        <end position="253"/>
    </location>
</feature>
<dbReference type="PANTHER" id="PTHR43848:SF2">
    <property type="entry name" value="PUTRESCINE TRANSPORT SYSTEM PERMEASE PROTEIN POTI"/>
    <property type="match status" value="1"/>
</dbReference>
<protein>
    <submittedName>
        <fullName evidence="10">Spermidine/putrescine transport system permease protein</fullName>
    </submittedName>
</protein>
<evidence type="ECO:0000256" key="4">
    <source>
        <dbReference type="ARBA" id="ARBA00022475"/>
    </source>
</evidence>
<feature type="transmembrane region" description="Helical" evidence="8">
    <location>
        <begin position="66"/>
        <end position="89"/>
    </location>
</feature>
<dbReference type="GO" id="GO:0055085">
    <property type="term" value="P:transmembrane transport"/>
    <property type="evidence" value="ECO:0007669"/>
    <property type="project" value="InterPro"/>
</dbReference>
<feature type="domain" description="ABC transmembrane type-1" evidence="9">
    <location>
        <begin position="66"/>
        <end position="253"/>
    </location>
</feature>
<accession>A0A839ZBU1</accession>
<name>A0A839ZBU1_9HYPH</name>
<dbReference type="PANTHER" id="PTHR43848">
    <property type="entry name" value="PUTRESCINE TRANSPORT SYSTEM PERMEASE PROTEIN POTI"/>
    <property type="match status" value="1"/>
</dbReference>
<evidence type="ECO:0000256" key="5">
    <source>
        <dbReference type="ARBA" id="ARBA00022692"/>
    </source>
</evidence>
<keyword evidence="4" id="KW-1003">Cell membrane</keyword>
<keyword evidence="6 8" id="KW-1133">Transmembrane helix</keyword>
<evidence type="ECO:0000313" key="10">
    <source>
        <dbReference type="EMBL" id="MBB3772177.1"/>
    </source>
</evidence>
<dbReference type="InterPro" id="IPR035906">
    <property type="entry name" value="MetI-like_sf"/>
</dbReference>
<evidence type="ECO:0000313" key="11">
    <source>
        <dbReference type="Proteomes" id="UP000533469"/>
    </source>
</evidence>
<dbReference type="Gene3D" id="1.10.3720.10">
    <property type="entry name" value="MetI-like"/>
    <property type="match status" value="1"/>
</dbReference>
<proteinExistence type="inferred from homology"/>
<evidence type="ECO:0000256" key="7">
    <source>
        <dbReference type="ARBA" id="ARBA00023136"/>
    </source>
</evidence>
<evidence type="ECO:0000256" key="8">
    <source>
        <dbReference type="RuleBase" id="RU363032"/>
    </source>
</evidence>
<dbReference type="Pfam" id="PF00528">
    <property type="entry name" value="BPD_transp_1"/>
    <property type="match status" value="1"/>
</dbReference>
<reference evidence="10 11" key="1">
    <citation type="submission" date="2020-08" db="EMBL/GenBank/DDBJ databases">
        <title>Genomic Encyclopedia of Type Strains, Phase IV (KMG-IV): sequencing the most valuable type-strain genomes for metagenomic binning, comparative biology and taxonomic classification.</title>
        <authorList>
            <person name="Goeker M."/>
        </authorList>
    </citation>
    <scope>NUCLEOTIDE SEQUENCE [LARGE SCALE GENOMIC DNA]</scope>
    <source>
        <strain evidence="10 11">DSM 5895</strain>
    </source>
</reference>
<dbReference type="PROSITE" id="PS50928">
    <property type="entry name" value="ABC_TM1"/>
    <property type="match status" value="1"/>
</dbReference>
<comment type="similarity">
    <text evidence="2">Belongs to the binding-protein-dependent transport system permease family. CysTW subfamily.</text>
</comment>
<dbReference type="GO" id="GO:0005886">
    <property type="term" value="C:plasma membrane"/>
    <property type="evidence" value="ECO:0007669"/>
    <property type="project" value="UniProtKB-SubCell"/>
</dbReference>
<feature type="transmembrane region" description="Helical" evidence="8">
    <location>
        <begin position="183"/>
        <end position="203"/>
    </location>
</feature>
<keyword evidence="11" id="KW-1185">Reference proteome</keyword>
<evidence type="ECO:0000259" key="9">
    <source>
        <dbReference type="PROSITE" id="PS50928"/>
    </source>
</evidence>
<dbReference type="SUPFAM" id="SSF161098">
    <property type="entry name" value="MetI-like"/>
    <property type="match status" value="1"/>
</dbReference>
<organism evidence="10 11">
    <name type="scientific">Ancylobacter tetraedralis</name>
    <dbReference type="NCBI Taxonomy" id="217068"/>
    <lineage>
        <taxon>Bacteria</taxon>
        <taxon>Pseudomonadati</taxon>
        <taxon>Pseudomonadota</taxon>
        <taxon>Alphaproteobacteria</taxon>
        <taxon>Hyphomicrobiales</taxon>
        <taxon>Xanthobacteraceae</taxon>
        <taxon>Ancylobacter</taxon>
    </lineage>
</organism>
<dbReference type="CDD" id="cd06261">
    <property type="entry name" value="TM_PBP2"/>
    <property type="match status" value="1"/>
</dbReference>
<comment type="subcellular location">
    <subcellularLocation>
        <location evidence="1 8">Cell membrane</location>
        <topology evidence="1 8">Multi-pass membrane protein</topology>
    </subcellularLocation>
</comment>